<evidence type="ECO:0000313" key="2">
    <source>
        <dbReference type="EMBL" id="OJD26411.1"/>
    </source>
</evidence>
<feature type="compositionally biased region" description="Polar residues" evidence="1">
    <location>
        <begin position="41"/>
        <end position="58"/>
    </location>
</feature>
<protein>
    <submittedName>
        <fullName evidence="2">Uncharacterized protein</fullName>
    </submittedName>
</protein>
<reference evidence="2 3" key="1">
    <citation type="submission" date="2015-08" db="EMBL/GenBank/DDBJ databases">
        <title>Emmonsia species relationships and genome sequence.</title>
        <authorList>
            <person name="Cuomo C.A."/>
            <person name="Schwartz I.S."/>
            <person name="Kenyon C."/>
            <person name="De Hoog G.S."/>
            <person name="Govender N.P."/>
            <person name="Botha A."/>
            <person name="Moreno L."/>
            <person name="De Vries M."/>
            <person name="Munoz J.F."/>
            <person name="Stielow J.B."/>
        </authorList>
    </citation>
    <scope>NUCLEOTIDE SEQUENCE [LARGE SCALE GENOMIC DNA]</scope>
    <source>
        <strain evidence="2 3">EI222</strain>
    </source>
</reference>
<dbReference type="AlphaFoldDB" id="A0A1J9R1Y2"/>
<sequence>MASKGNSKQHQPGDNLLAQPSKGNYKEHQPMKEDFEHQDQTSRGPQSKATNKTSTESSRIMRIQWLPIHDTLEALAAADDITPQTKRHIKAAIRRRKLYI</sequence>
<organism evidence="2 3">
    <name type="scientific">Blastomyces percursus</name>
    <dbReference type="NCBI Taxonomy" id="1658174"/>
    <lineage>
        <taxon>Eukaryota</taxon>
        <taxon>Fungi</taxon>
        <taxon>Dikarya</taxon>
        <taxon>Ascomycota</taxon>
        <taxon>Pezizomycotina</taxon>
        <taxon>Eurotiomycetes</taxon>
        <taxon>Eurotiomycetidae</taxon>
        <taxon>Onygenales</taxon>
        <taxon>Ajellomycetaceae</taxon>
        <taxon>Blastomyces</taxon>
    </lineage>
</organism>
<proteinExistence type="predicted"/>
<dbReference type="VEuPathDB" id="FungiDB:ACJ73_02202"/>
<comment type="caution">
    <text evidence="2">The sequence shown here is derived from an EMBL/GenBank/DDBJ whole genome shotgun (WGS) entry which is preliminary data.</text>
</comment>
<evidence type="ECO:0000313" key="3">
    <source>
        <dbReference type="Proteomes" id="UP000242791"/>
    </source>
</evidence>
<dbReference type="EMBL" id="LGTZ01000228">
    <property type="protein sequence ID" value="OJD26411.1"/>
    <property type="molecule type" value="Genomic_DNA"/>
</dbReference>
<name>A0A1J9R1Y2_9EURO</name>
<accession>A0A1J9R1Y2</accession>
<dbReference type="Proteomes" id="UP000242791">
    <property type="component" value="Unassembled WGS sequence"/>
</dbReference>
<feature type="compositionally biased region" description="Polar residues" evidence="1">
    <location>
        <begin position="1"/>
        <end position="12"/>
    </location>
</feature>
<feature type="compositionally biased region" description="Basic and acidic residues" evidence="1">
    <location>
        <begin position="24"/>
        <end position="40"/>
    </location>
</feature>
<feature type="region of interest" description="Disordered" evidence="1">
    <location>
        <begin position="1"/>
        <end position="59"/>
    </location>
</feature>
<evidence type="ECO:0000256" key="1">
    <source>
        <dbReference type="SAM" id="MobiDB-lite"/>
    </source>
</evidence>
<gene>
    <name evidence="2" type="ORF">ACJ73_02202</name>
</gene>
<keyword evidence="3" id="KW-1185">Reference proteome</keyword>